<dbReference type="Gene3D" id="1.10.260.40">
    <property type="entry name" value="lambda repressor-like DNA-binding domains"/>
    <property type="match status" value="1"/>
</dbReference>
<evidence type="ECO:0000313" key="2">
    <source>
        <dbReference type="EMBL" id="MCR8632525.1"/>
    </source>
</evidence>
<reference evidence="2 3" key="1">
    <citation type="submission" date="2022-08" db="EMBL/GenBank/DDBJ databases">
        <title>Paenibacillus endoradicis sp. nov., Paenibacillus radicibacter sp. nov and Paenibacillus pararadicis sp. nov., three cold-adapted plant growth-promoting bacteria isolated from root of Larix gmelinii in Great Khingan.</title>
        <authorList>
            <person name="Xue H."/>
        </authorList>
    </citation>
    <scope>NUCLEOTIDE SEQUENCE [LARGE SCALE GENOMIC DNA]</scope>
    <source>
        <strain evidence="2 3">N5-1-1-5</strain>
    </source>
</reference>
<accession>A0ABT1YIG0</accession>
<sequence>MKFDDFMEEIGENSIEAETIRQIARMVADIVRRRKMLGLTQDQVAKKAGLSQAQVARLENSSQIPRVDTLIKVAIALGMYIHLNATEEEAATLNQVAHV</sequence>
<evidence type="ECO:0000313" key="3">
    <source>
        <dbReference type="Proteomes" id="UP001300012"/>
    </source>
</evidence>
<dbReference type="SUPFAM" id="SSF47413">
    <property type="entry name" value="lambda repressor-like DNA-binding domains"/>
    <property type="match status" value="1"/>
</dbReference>
<protein>
    <submittedName>
        <fullName evidence="2">Helix-turn-helix transcriptional regulator</fullName>
    </submittedName>
</protein>
<dbReference type="PROSITE" id="PS50943">
    <property type="entry name" value="HTH_CROC1"/>
    <property type="match status" value="1"/>
</dbReference>
<dbReference type="InterPro" id="IPR010982">
    <property type="entry name" value="Lambda_DNA-bd_dom_sf"/>
</dbReference>
<gene>
    <name evidence="2" type="ORF">NV381_15070</name>
</gene>
<name>A0ABT1YIG0_9BACL</name>
<dbReference type="Proteomes" id="UP001300012">
    <property type="component" value="Unassembled WGS sequence"/>
</dbReference>
<dbReference type="CDD" id="cd00093">
    <property type="entry name" value="HTH_XRE"/>
    <property type="match status" value="1"/>
</dbReference>
<feature type="domain" description="HTH cro/C1-type" evidence="1">
    <location>
        <begin position="30"/>
        <end position="83"/>
    </location>
</feature>
<proteinExistence type="predicted"/>
<evidence type="ECO:0000259" key="1">
    <source>
        <dbReference type="PROSITE" id="PS50943"/>
    </source>
</evidence>
<dbReference type="SMART" id="SM00530">
    <property type="entry name" value="HTH_XRE"/>
    <property type="match status" value="1"/>
</dbReference>
<dbReference type="RefSeq" id="WP_258214114.1">
    <property type="nucleotide sequence ID" value="NZ_JANQBD010000010.1"/>
</dbReference>
<organism evidence="2 3">
    <name type="scientific">Paenibacillus radicis</name>
    <name type="common">ex Xue et al. 2023</name>
    <dbReference type="NCBI Taxonomy" id="2972489"/>
    <lineage>
        <taxon>Bacteria</taxon>
        <taxon>Bacillati</taxon>
        <taxon>Bacillota</taxon>
        <taxon>Bacilli</taxon>
        <taxon>Bacillales</taxon>
        <taxon>Paenibacillaceae</taxon>
        <taxon>Paenibacillus</taxon>
    </lineage>
</organism>
<keyword evidence="3" id="KW-1185">Reference proteome</keyword>
<dbReference type="InterPro" id="IPR001387">
    <property type="entry name" value="Cro/C1-type_HTH"/>
</dbReference>
<comment type="caution">
    <text evidence="2">The sequence shown here is derived from an EMBL/GenBank/DDBJ whole genome shotgun (WGS) entry which is preliminary data.</text>
</comment>
<dbReference type="Pfam" id="PF01381">
    <property type="entry name" value="HTH_3"/>
    <property type="match status" value="1"/>
</dbReference>
<dbReference type="EMBL" id="JANQBD010000010">
    <property type="protein sequence ID" value="MCR8632525.1"/>
    <property type="molecule type" value="Genomic_DNA"/>
</dbReference>